<keyword evidence="8" id="KW-1185">Reference proteome</keyword>
<dbReference type="OrthoDB" id="9793353at2"/>
<organism evidence="7 8">
    <name type="scientific">Alloiococcus otitis ATCC 51267</name>
    <dbReference type="NCBI Taxonomy" id="883081"/>
    <lineage>
        <taxon>Bacteria</taxon>
        <taxon>Bacillati</taxon>
        <taxon>Bacillota</taxon>
        <taxon>Bacilli</taxon>
        <taxon>Lactobacillales</taxon>
        <taxon>Carnobacteriaceae</taxon>
        <taxon>Alloiococcus</taxon>
    </lineage>
</organism>
<sequence>MSAHDIIKRPVITEKSMYAMEDKKYTFEVDARATKVQVRKAVEELFDVDVLKVNIVNTARKPKRMGRYNGYTKRKRKAIVSLTESSNEIDVFGDEEE</sequence>
<keyword evidence="3 6" id="KW-0694">RNA-binding</keyword>
<dbReference type="InterPro" id="IPR013025">
    <property type="entry name" value="Ribosomal_uL23-like"/>
</dbReference>
<evidence type="ECO:0000256" key="6">
    <source>
        <dbReference type="HAMAP-Rule" id="MF_01369"/>
    </source>
</evidence>
<reference evidence="7 8" key="1">
    <citation type="submission" date="2012-09" db="EMBL/GenBank/DDBJ databases">
        <title>The Genome Sequence of Alloiococcus otitis ATCC 51267.</title>
        <authorList>
            <consortium name="The Broad Institute Genome Sequencing Platform"/>
            <person name="Earl A."/>
            <person name="Ward D."/>
            <person name="Feldgarden M."/>
            <person name="Gevers D."/>
            <person name="Huys G."/>
            <person name="Walker B."/>
            <person name="Young S.K."/>
            <person name="Zeng Q."/>
            <person name="Gargeya S."/>
            <person name="Fitzgerald M."/>
            <person name="Haas B."/>
            <person name="Abouelleil A."/>
            <person name="Alvarado L."/>
            <person name="Arachchi H.M."/>
            <person name="Berlin A.M."/>
            <person name="Chapman S.B."/>
            <person name="Goldberg J."/>
            <person name="Griggs A."/>
            <person name="Gujja S."/>
            <person name="Hansen M."/>
            <person name="Howarth C."/>
            <person name="Imamovic A."/>
            <person name="Larimer J."/>
            <person name="McCowen C."/>
            <person name="Montmayeur A."/>
            <person name="Murphy C."/>
            <person name="Neiman D."/>
            <person name="Pearson M."/>
            <person name="Priest M."/>
            <person name="Roberts A."/>
            <person name="Saif S."/>
            <person name="Shea T."/>
            <person name="Sisk P."/>
            <person name="Sykes S."/>
            <person name="Wortman J."/>
            <person name="Nusbaum C."/>
            <person name="Birren B."/>
        </authorList>
    </citation>
    <scope>NUCLEOTIDE SEQUENCE [LARGE SCALE GENOMIC DNA]</scope>
    <source>
        <strain evidence="7 8">ATCC 51267</strain>
    </source>
</reference>
<dbReference type="PANTHER" id="PTHR11620">
    <property type="entry name" value="60S RIBOSOMAL PROTEIN L23A"/>
    <property type="match status" value="1"/>
</dbReference>
<keyword evidence="5 6" id="KW-0687">Ribonucleoprotein</keyword>
<comment type="function">
    <text evidence="6">One of the early assembly proteins it binds 23S rRNA. One of the proteins that surrounds the polypeptide exit tunnel on the outside of the ribosome. Forms the main docking site for trigger factor binding to the ribosome.</text>
</comment>
<dbReference type="Pfam" id="PF00276">
    <property type="entry name" value="Ribosomal_L23"/>
    <property type="match status" value="1"/>
</dbReference>
<gene>
    <name evidence="6" type="primary">rplW</name>
    <name evidence="7" type="ORF">HMPREF9698_00836</name>
</gene>
<proteinExistence type="inferred from homology"/>
<dbReference type="GO" id="GO:1990904">
    <property type="term" value="C:ribonucleoprotein complex"/>
    <property type="evidence" value="ECO:0007669"/>
    <property type="project" value="UniProtKB-KW"/>
</dbReference>
<dbReference type="FunFam" id="3.30.70.330:FF:000001">
    <property type="entry name" value="50S ribosomal protein L23"/>
    <property type="match status" value="1"/>
</dbReference>
<dbReference type="HOGENOM" id="CLU_037562_3_2_9"/>
<dbReference type="NCBIfam" id="NF004363">
    <property type="entry name" value="PRK05738.2-4"/>
    <property type="match status" value="1"/>
</dbReference>
<accession>K9ECH2</accession>
<dbReference type="InterPro" id="IPR012677">
    <property type="entry name" value="Nucleotide-bd_a/b_plait_sf"/>
</dbReference>
<dbReference type="AlphaFoldDB" id="K9ECH2"/>
<dbReference type="GO" id="GO:0003735">
    <property type="term" value="F:structural constituent of ribosome"/>
    <property type="evidence" value="ECO:0007669"/>
    <property type="project" value="InterPro"/>
</dbReference>
<comment type="caution">
    <text evidence="7">The sequence shown here is derived from an EMBL/GenBank/DDBJ whole genome shotgun (WGS) entry which is preliminary data.</text>
</comment>
<dbReference type="SUPFAM" id="SSF54189">
    <property type="entry name" value="Ribosomal proteins S24e, L23 and L15e"/>
    <property type="match status" value="1"/>
</dbReference>
<dbReference type="HAMAP" id="MF_01369_B">
    <property type="entry name" value="Ribosomal_uL23_B"/>
    <property type="match status" value="1"/>
</dbReference>
<dbReference type="InterPro" id="IPR012678">
    <property type="entry name" value="Ribosomal_uL23/eL15/eS24_sf"/>
</dbReference>
<evidence type="ECO:0000313" key="8">
    <source>
        <dbReference type="Proteomes" id="UP000009875"/>
    </source>
</evidence>
<comment type="subunit">
    <text evidence="6">Part of the 50S ribosomal subunit. Contacts protein L29, and trigger factor when it is bound to the ribosome.</text>
</comment>
<name>K9ECH2_9LACT</name>
<dbReference type="GO" id="GO:0019843">
    <property type="term" value="F:rRNA binding"/>
    <property type="evidence" value="ECO:0007669"/>
    <property type="project" value="UniProtKB-UniRule"/>
</dbReference>
<evidence type="ECO:0000256" key="4">
    <source>
        <dbReference type="ARBA" id="ARBA00022980"/>
    </source>
</evidence>
<comment type="similarity">
    <text evidence="1 6">Belongs to the universal ribosomal protein uL23 family.</text>
</comment>
<dbReference type="RefSeq" id="WP_003777680.1">
    <property type="nucleotide sequence ID" value="NZ_JH992958.1"/>
</dbReference>
<protein>
    <recommendedName>
        <fullName evidence="6">Large ribosomal subunit protein uL23</fullName>
    </recommendedName>
</protein>
<keyword evidence="4 6" id="KW-0689">Ribosomal protein</keyword>
<evidence type="ECO:0000256" key="2">
    <source>
        <dbReference type="ARBA" id="ARBA00022730"/>
    </source>
</evidence>
<evidence type="ECO:0000256" key="5">
    <source>
        <dbReference type="ARBA" id="ARBA00023274"/>
    </source>
</evidence>
<dbReference type="EMBL" id="AGXA01000018">
    <property type="protein sequence ID" value="EKU93541.1"/>
    <property type="molecule type" value="Genomic_DNA"/>
</dbReference>
<evidence type="ECO:0000256" key="3">
    <source>
        <dbReference type="ARBA" id="ARBA00022884"/>
    </source>
</evidence>
<dbReference type="GO" id="GO:0006412">
    <property type="term" value="P:translation"/>
    <property type="evidence" value="ECO:0007669"/>
    <property type="project" value="UniProtKB-UniRule"/>
</dbReference>
<dbReference type="PATRIC" id="fig|883081.3.peg.833"/>
<evidence type="ECO:0000256" key="1">
    <source>
        <dbReference type="ARBA" id="ARBA00006700"/>
    </source>
</evidence>
<evidence type="ECO:0000313" key="7">
    <source>
        <dbReference type="EMBL" id="EKU93541.1"/>
    </source>
</evidence>
<dbReference type="STRING" id="883081.HMPREF9698_00836"/>
<keyword evidence="2 6" id="KW-0699">rRNA-binding</keyword>
<dbReference type="Proteomes" id="UP000009875">
    <property type="component" value="Unassembled WGS sequence"/>
</dbReference>
<dbReference type="Gene3D" id="3.30.70.330">
    <property type="match status" value="1"/>
</dbReference>
<dbReference type="GO" id="GO:0005840">
    <property type="term" value="C:ribosome"/>
    <property type="evidence" value="ECO:0007669"/>
    <property type="project" value="UniProtKB-KW"/>
</dbReference>
<dbReference type="eggNOG" id="COG0089">
    <property type="taxonomic scope" value="Bacteria"/>
</dbReference>